<dbReference type="SUPFAM" id="SSF63380">
    <property type="entry name" value="Riboflavin synthase domain-like"/>
    <property type="match status" value="1"/>
</dbReference>
<dbReference type="PANTHER" id="PTHR30157:SF0">
    <property type="entry name" value="NADPH-DEPENDENT FERRIC-CHELATE REDUCTASE"/>
    <property type="match status" value="1"/>
</dbReference>
<dbReference type="InterPro" id="IPR017927">
    <property type="entry name" value="FAD-bd_FR_type"/>
</dbReference>
<dbReference type="KEGG" id="serj:SGUI_2557"/>
<gene>
    <name evidence="2" type="ORF">SGUI_2557</name>
</gene>
<dbReference type="Pfam" id="PF08021">
    <property type="entry name" value="FAD_binding_9"/>
    <property type="match status" value="1"/>
</dbReference>
<dbReference type="InterPro" id="IPR039261">
    <property type="entry name" value="FNR_nucleotide-bd"/>
</dbReference>
<evidence type="ECO:0000313" key="3">
    <source>
        <dbReference type="Proteomes" id="UP000092482"/>
    </source>
</evidence>
<dbReference type="InterPro" id="IPR007037">
    <property type="entry name" value="SIP_rossman_dom"/>
</dbReference>
<evidence type="ECO:0000313" key="2">
    <source>
        <dbReference type="EMBL" id="ANS79953.1"/>
    </source>
</evidence>
<dbReference type="GO" id="GO:0016491">
    <property type="term" value="F:oxidoreductase activity"/>
    <property type="evidence" value="ECO:0007669"/>
    <property type="project" value="InterPro"/>
</dbReference>
<dbReference type="Pfam" id="PF04954">
    <property type="entry name" value="SIP"/>
    <property type="match status" value="1"/>
</dbReference>
<name>A0A1B1NEX2_9MICO</name>
<dbReference type="STRING" id="1758689.SGUI_2557"/>
<dbReference type="EMBL" id="CP014989">
    <property type="protein sequence ID" value="ANS79953.1"/>
    <property type="molecule type" value="Genomic_DNA"/>
</dbReference>
<dbReference type="RefSeq" id="WP_066641014.1">
    <property type="nucleotide sequence ID" value="NZ_CP014989.1"/>
</dbReference>
<evidence type="ECO:0000259" key="1">
    <source>
        <dbReference type="PROSITE" id="PS51384"/>
    </source>
</evidence>
<sequence length="268" mass="29159">MYGTVVRTEQLTPQLVRVVLGGEGLADFADPQFADSYVNAFFLPAGADYAPPFEDEATRELPREQRPYPRRYTLRSWDPQTREMTIDFVVHGEVGYAGRWALHARPGDRLQLRGPAGDYSPPTEADGVLLVGDESALPAIAACAEQVGAGIPVRAVVEVEDAAGEVELTSPGDLEVTYVHRSSAGDEDALTRLLADTVAALPRLDGVVSAFVHGEAESIRAVGHALRDGGLASPDHLSLSPYWRRGLTDEEWRSVKRDWVRALQSELA</sequence>
<dbReference type="AlphaFoldDB" id="A0A1B1NEX2"/>
<dbReference type="Proteomes" id="UP000092482">
    <property type="component" value="Chromosome"/>
</dbReference>
<dbReference type="PANTHER" id="PTHR30157">
    <property type="entry name" value="FERRIC REDUCTASE, NADPH-DEPENDENT"/>
    <property type="match status" value="1"/>
</dbReference>
<keyword evidence="3" id="KW-1185">Reference proteome</keyword>
<dbReference type="PROSITE" id="PS51384">
    <property type="entry name" value="FAD_FR"/>
    <property type="match status" value="1"/>
</dbReference>
<dbReference type="OrthoDB" id="9814826at2"/>
<proteinExistence type="predicted"/>
<dbReference type="Gene3D" id="2.40.30.10">
    <property type="entry name" value="Translation factors"/>
    <property type="match status" value="1"/>
</dbReference>
<dbReference type="InterPro" id="IPR017938">
    <property type="entry name" value="Riboflavin_synthase-like_b-brl"/>
</dbReference>
<protein>
    <recommendedName>
        <fullName evidence="1">FAD-binding FR-type domain-containing protein</fullName>
    </recommendedName>
</protein>
<dbReference type="InterPro" id="IPR039374">
    <property type="entry name" value="SIP_fam"/>
</dbReference>
<dbReference type="InterPro" id="IPR013113">
    <property type="entry name" value="SIP_FAD-bd"/>
</dbReference>
<feature type="domain" description="FAD-binding FR-type" evidence="1">
    <location>
        <begin position="1"/>
        <end position="122"/>
    </location>
</feature>
<accession>A0A1B1NEX2</accession>
<organism evidence="2 3">
    <name type="scientific">Serinicoccus hydrothermalis</name>
    <dbReference type="NCBI Taxonomy" id="1758689"/>
    <lineage>
        <taxon>Bacteria</taxon>
        <taxon>Bacillati</taxon>
        <taxon>Actinomycetota</taxon>
        <taxon>Actinomycetes</taxon>
        <taxon>Micrococcales</taxon>
        <taxon>Ornithinimicrobiaceae</taxon>
        <taxon>Serinicoccus</taxon>
    </lineage>
</organism>
<dbReference type="CDD" id="cd06193">
    <property type="entry name" value="siderophore_interacting"/>
    <property type="match status" value="1"/>
</dbReference>
<dbReference type="Gene3D" id="3.40.50.80">
    <property type="entry name" value="Nucleotide-binding domain of ferredoxin-NADP reductase (FNR) module"/>
    <property type="match status" value="1"/>
</dbReference>
<reference evidence="2 3" key="1">
    <citation type="submission" date="2016-03" db="EMBL/GenBank/DDBJ databases">
        <title>Shallow-sea hydrothermal system.</title>
        <authorList>
            <person name="Tang K."/>
        </authorList>
    </citation>
    <scope>NUCLEOTIDE SEQUENCE [LARGE SCALE GENOMIC DNA]</scope>
    <source>
        <strain evidence="2 3">JLT9</strain>
    </source>
</reference>